<name>A0A5J4FX81_9FLAO</name>
<sequence>MNHTYFNSCNISAEKKEKKKRMKIKNVLPALLAIFGAFIFLASCEEDLGTIGSEIIGDQNIDATLDESKSIISYSRKISPIQSNGLPIYQLGIYNDPVYGQTKANILAQITLGTTNPTFDNFVSMDSVVLYMPFFSEATTTDDVVTYELDSVYGTAPIDISIFESEYFLRDFDPETGFEEAQNYYANQGSTFDNFQGELIHAIEDFIISDEGFTTVVVPEIDDSGNQPDSIITRLGPGIRTFLPNQYFMDNIVAMEGTPQLLNNNNFRDYLRGLYFKVDGSDDNLTKFDLSNAKIDMHYSITQETTVNNVAVIDTISQLLTFNFDAINVNTLETQYPGIIDANLTNPNIVEGEDRLYVKGEDGVMTILELFGPDNDENGVPDELDQMRAEKWLINEANLIFYVDKDIVDGGSSEPERILIYDVKNSSALIDYALDTTSGNDPIDSYTTHLGRLERDSDGNGDFYKIRITNHLSNLIHNDSTNVALGLVVSQNVGTPTFQDLENAIAPGVTEIPSSSVISHEGTVLHGNTSVNEGKRLKLQIYYTESN</sequence>
<dbReference type="Proteomes" id="UP000326994">
    <property type="component" value="Unassembled WGS sequence"/>
</dbReference>
<reference evidence="1 2" key="1">
    <citation type="submission" date="2019-08" db="EMBL/GenBank/DDBJ databases">
        <title>Ulvibacter marinistellae sp. nov., isolated from a starfish, Patiria pectinifera.</title>
        <authorList>
            <person name="Kawano K."/>
            <person name="Ushijima N."/>
            <person name="Kihara M."/>
            <person name="Itoh H."/>
        </authorList>
    </citation>
    <scope>NUCLEOTIDE SEQUENCE [LARGE SCALE GENOMIC DNA]</scope>
    <source>
        <strain evidence="1 2">KK4</strain>
    </source>
</reference>
<dbReference type="EMBL" id="BKCF01000001">
    <property type="protein sequence ID" value="GEQ84645.1"/>
    <property type="molecule type" value="Genomic_DNA"/>
</dbReference>
<keyword evidence="2" id="KW-1185">Reference proteome</keyword>
<organism evidence="1 2">
    <name type="scientific">Patiriisocius marinistellae</name>
    <dbReference type="NCBI Taxonomy" id="2494560"/>
    <lineage>
        <taxon>Bacteria</taxon>
        <taxon>Pseudomonadati</taxon>
        <taxon>Bacteroidota</taxon>
        <taxon>Flavobacteriia</taxon>
        <taxon>Flavobacteriales</taxon>
        <taxon>Flavobacteriaceae</taxon>
        <taxon>Patiriisocius</taxon>
    </lineage>
</organism>
<protein>
    <recommendedName>
        <fullName evidence="3">DUF4270 domain-containing protein</fullName>
    </recommendedName>
</protein>
<dbReference type="Pfam" id="PF14092">
    <property type="entry name" value="DUF4270"/>
    <property type="match status" value="1"/>
</dbReference>
<evidence type="ECO:0000313" key="2">
    <source>
        <dbReference type="Proteomes" id="UP000326994"/>
    </source>
</evidence>
<accession>A0A5J4FX81</accession>
<dbReference type="OrthoDB" id="1466062at2"/>
<evidence type="ECO:0000313" key="1">
    <source>
        <dbReference type="EMBL" id="GEQ84645.1"/>
    </source>
</evidence>
<proteinExistence type="predicted"/>
<dbReference type="InterPro" id="IPR025366">
    <property type="entry name" value="DUF4270"/>
</dbReference>
<evidence type="ECO:0008006" key="3">
    <source>
        <dbReference type="Google" id="ProtNLM"/>
    </source>
</evidence>
<comment type="caution">
    <text evidence="1">The sequence shown here is derived from an EMBL/GenBank/DDBJ whole genome shotgun (WGS) entry which is preliminary data.</text>
</comment>
<dbReference type="AlphaFoldDB" id="A0A5J4FX81"/>
<gene>
    <name evidence="1" type="ORF">ULMS_01530</name>
</gene>